<dbReference type="Proteomes" id="UP000237082">
    <property type="component" value="Unassembled WGS sequence"/>
</dbReference>
<name>A0A2S5DHR5_9NEIS</name>
<reference evidence="3" key="1">
    <citation type="submission" date="2018-02" db="EMBL/GenBank/DDBJ databases">
        <authorList>
            <person name="O'Hara-Hanley K."/>
            <person name="Soby S."/>
        </authorList>
    </citation>
    <scope>NUCLEOTIDE SEQUENCE [LARGE SCALE GENOMIC DNA]</scope>
    <source>
        <strain evidence="3">MWU14-2602</strain>
    </source>
</reference>
<keyword evidence="1" id="KW-0732">Signal</keyword>
<feature type="chain" id="PRO_5015566461" evidence="1">
    <location>
        <begin position="19"/>
        <end position="125"/>
    </location>
</feature>
<accession>A0A2S5DHR5</accession>
<evidence type="ECO:0000313" key="2">
    <source>
        <dbReference type="EMBL" id="POZ62542.1"/>
    </source>
</evidence>
<dbReference type="OrthoDB" id="8589827at2"/>
<dbReference type="AlphaFoldDB" id="A0A2S5DHR5"/>
<evidence type="ECO:0000313" key="3">
    <source>
        <dbReference type="Proteomes" id="UP000237082"/>
    </source>
</evidence>
<gene>
    <name evidence="2" type="ORF">C2I19_07665</name>
</gene>
<protein>
    <submittedName>
        <fullName evidence="2">Uncharacterized protein</fullName>
    </submittedName>
</protein>
<keyword evidence="3" id="KW-1185">Reference proteome</keyword>
<sequence length="125" mass="12416">MRPFALVLFLLAAMPARANCVQLGGRSFCAPPGGMAVLHQGQAYCGAGACVADAFGNLFCSPFPGGDVIRANGAFYAGPGFCVLGPDGAAHCAAAPRGNCAIVSGEVKCDGGSMAAPAVRPPLCQ</sequence>
<organism evidence="2 3">
    <name type="scientific">Chromobacterium alticapitis</name>
    <dbReference type="NCBI Taxonomy" id="2073169"/>
    <lineage>
        <taxon>Bacteria</taxon>
        <taxon>Pseudomonadati</taxon>
        <taxon>Pseudomonadota</taxon>
        <taxon>Betaproteobacteria</taxon>
        <taxon>Neisseriales</taxon>
        <taxon>Chromobacteriaceae</taxon>
        <taxon>Chromobacterium</taxon>
    </lineage>
</organism>
<dbReference type="EMBL" id="PQWB01000028">
    <property type="protein sequence ID" value="POZ62542.1"/>
    <property type="molecule type" value="Genomic_DNA"/>
</dbReference>
<feature type="signal peptide" evidence="1">
    <location>
        <begin position="1"/>
        <end position="18"/>
    </location>
</feature>
<dbReference type="RefSeq" id="WP_103902120.1">
    <property type="nucleotide sequence ID" value="NZ_PQWB01000028.1"/>
</dbReference>
<evidence type="ECO:0000256" key="1">
    <source>
        <dbReference type="SAM" id="SignalP"/>
    </source>
</evidence>
<comment type="caution">
    <text evidence="2">The sequence shown here is derived from an EMBL/GenBank/DDBJ whole genome shotgun (WGS) entry which is preliminary data.</text>
</comment>
<proteinExistence type="predicted"/>